<dbReference type="Pfam" id="PF00196">
    <property type="entry name" value="GerE"/>
    <property type="match status" value="1"/>
</dbReference>
<dbReference type="PATRIC" id="fig|69370.6.peg.4146"/>
<dbReference type="InterPro" id="IPR001789">
    <property type="entry name" value="Sig_transdc_resp-reg_receiver"/>
</dbReference>
<keyword evidence="2" id="KW-0805">Transcription regulation</keyword>
<evidence type="ECO:0000256" key="3">
    <source>
        <dbReference type="ARBA" id="ARBA00023125"/>
    </source>
</evidence>
<dbReference type="InterPro" id="IPR039420">
    <property type="entry name" value="WalR-like"/>
</dbReference>
<dbReference type="GO" id="GO:0000160">
    <property type="term" value="P:phosphorelay signal transduction system"/>
    <property type="evidence" value="ECO:0007669"/>
    <property type="project" value="InterPro"/>
</dbReference>
<dbReference type="InterPro" id="IPR058245">
    <property type="entry name" value="NreC/VraR/RcsB-like_REC"/>
</dbReference>
<dbReference type="Proteomes" id="UP000034098">
    <property type="component" value="Unassembled WGS sequence"/>
</dbReference>
<evidence type="ECO:0000256" key="5">
    <source>
        <dbReference type="PROSITE-ProRule" id="PRU00169"/>
    </source>
</evidence>
<feature type="modified residue" description="4-aspartylphosphate" evidence="5">
    <location>
        <position position="57"/>
    </location>
</feature>
<dbReference type="GO" id="GO:0003677">
    <property type="term" value="F:DNA binding"/>
    <property type="evidence" value="ECO:0007669"/>
    <property type="project" value="UniProtKB-KW"/>
</dbReference>
<dbReference type="SMART" id="SM00448">
    <property type="entry name" value="REC"/>
    <property type="match status" value="1"/>
</dbReference>
<dbReference type="SUPFAM" id="SSF46894">
    <property type="entry name" value="C-terminal effector domain of the bipartite response regulators"/>
    <property type="match status" value="1"/>
</dbReference>
<dbReference type="InterPro" id="IPR011006">
    <property type="entry name" value="CheY-like_superfamily"/>
</dbReference>
<keyword evidence="4" id="KW-0804">Transcription</keyword>
<gene>
    <name evidence="8" type="primary">liaR_8</name>
    <name evidence="8" type="ORF">RS82_04087</name>
</gene>
<dbReference type="PANTHER" id="PTHR43214:SF24">
    <property type="entry name" value="TRANSCRIPTIONAL REGULATORY PROTEIN NARL-RELATED"/>
    <property type="match status" value="1"/>
</dbReference>
<dbReference type="PROSITE" id="PS50110">
    <property type="entry name" value="RESPONSE_REGULATORY"/>
    <property type="match status" value="1"/>
</dbReference>
<keyword evidence="3" id="KW-0238">DNA-binding</keyword>
<dbReference type="Pfam" id="PF00072">
    <property type="entry name" value="Response_reg"/>
    <property type="match status" value="1"/>
</dbReference>
<reference evidence="8 9" key="1">
    <citation type="submission" date="2015-02" db="EMBL/GenBank/DDBJ databases">
        <title>Draft genome sequences of ten Microbacterium spp. with emphasis on heavy metal contaminated environments.</title>
        <authorList>
            <person name="Corretto E."/>
        </authorList>
    </citation>
    <scope>NUCLEOTIDE SEQUENCE [LARGE SCALE GENOMIC DNA]</scope>
    <source>
        <strain evidence="8 9">DSM 8608</strain>
    </source>
</reference>
<evidence type="ECO:0000313" key="9">
    <source>
        <dbReference type="Proteomes" id="UP000034098"/>
    </source>
</evidence>
<evidence type="ECO:0000256" key="4">
    <source>
        <dbReference type="ARBA" id="ARBA00023163"/>
    </source>
</evidence>
<evidence type="ECO:0000313" key="8">
    <source>
        <dbReference type="EMBL" id="KJL39876.1"/>
    </source>
</evidence>
<keyword evidence="1 5" id="KW-0597">Phosphoprotein</keyword>
<protein>
    <submittedName>
        <fullName evidence="8">Transcriptional regulatory protein LiaR</fullName>
    </submittedName>
</protein>
<dbReference type="CDD" id="cd06170">
    <property type="entry name" value="LuxR_C_like"/>
    <property type="match status" value="1"/>
</dbReference>
<dbReference type="InterPro" id="IPR000792">
    <property type="entry name" value="Tscrpt_reg_LuxR_C"/>
</dbReference>
<dbReference type="PANTHER" id="PTHR43214">
    <property type="entry name" value="TWO-COMPONENT RESPONSE REGULATOR"/>
    <property type="match status" value="1"/>
</dbReference>
<keyword evidence="9" id="KW-1185">Reference proteome</keyword>
<dbReference type="EMBL" id="JYJA01000041">
    <property type="protein sequence ID" value="KJL39876.1"/>
    <property type="molecule type" value="Genomic_DNA"/>
</dbReference>
<proteinExistence type="predicted"/>
<dbReference type="RefSeq" id="WP_045302797.1">
    <property type="nucleotide sequence ID" value="NZ_JYJA01000041.1"/>
</dbReference>
<evidence type="ECO:0000256" key="1">
    <source>
        <dbReference type="ARBA" id="ARBA00022553"/>
    </source>
</evidence>
<dbReference type="OrthoDB" id="9808843at2"/>
<dbReference type="GO" id="GO:0006355">
    <property type="term" value="P:regulation of DNA-templated transcription"/>
    <property type="evidence" value="ECO:0007669"/>
    <property type="project" value="InterPro"/>
</dbReference>
<feature type="domain" description="HTH luxR-type" evidence="6">
    <location>
        <begin position="153"/>
        <end position="218"/>
    </location>
</feature>
<evidence type="ECO:0000256" key="2">
    <source>
        <dbReference type="ARBA" id="ARBA00023015"/>
    </source>
</evidence>
<name>A0A0M2H0H4_MICTR</name>
<organism evidence="8 9">
    <name type="scientific">Microbacterium trichothecenolyticum</name>
    <name type="common">Aureobacterium trichothecenolyticum</name>
    <dbReference type="NCBI Taxonomy" id="69370"/>
    <lineage>
        <taxon>Bacteria</taxon>
        <taxon>Bacillati</taxon>
        <taxon>Actinomycetota</taxon>
        <taxon>Actinomycetes</taxon>
        <taxon>Micrococcales</taxon>
        <taxon>Microbacteriaceae</taxon>
        <taxon>Microbacterium</taxon>
    </lineage>
</organism>
<evidence type="ECO:0000259" key="7">
    <source>
        <dbReference type="PROSITE" id="PS50110"/>
    </source>
</evidence>
<dbReference type="InterPro" id="IPR016032">
    <property type="entry name" value="Sig_transdc_resp-reg_C-effctor"/>
</dbReference>
<sequence length="233" mass="25159">MTTPIRVILVDDQELIRLGFRLVLEAEPDVEVVGEAADGDQALRAVAAHAPDVVLMDIRMPRTDGIAATRSIVAAHPSTRVLVLTTFDLDEYAVGALDAGASGFLLKDAHRSELTAAIRAVHRGDAVLAPSVTRRLIDRLHAAPPVTEHTSPVGDPTTELTHREREVFTAIARGMNNTEIAGHLFLSESTVKTHVGRVLAKIGARDRVHAVILAHRHRLVDASAPRSDERSTT</sequence>
<comment type="caution">
    <text evidence="8">The sequence shown here is derived from an EMBL/GenBank/DDBJ whole genome shotgun (WGS) entry which is preliminary data.</text>
</comment>
<accession>A0A0M2H0H4</accession>
<dbReference type="PROSITE" id="PS50043">
    <property type="entry name" value="HTH_LUXR_2"/>
    <property type="match status" value="1"/>
</dbReference>
<dbReference type="PROSITE" id="PS00622">
    <property type="entry name" value="HTH_LUXR_1"/>
    <property type="match status" value="1"/>
</dbReference>
<evidence type="ECO:0000259" key="6">
    <source>
        <dbReference type="PROSITE" id="PS50043"/>
    </source>
</evidence>
<dbReference type="AlphaFoldDB" id="A0A0M2H0H4"/>
<dbReference type="SMART" id="SM00421">
    <property type="entry name" value="HTH_LUXR"/>
    <property type="match status" value="1"/>
</dbReference>
<dbReference type="SUPFAM" id="SSF52172">
    <property type="entry name" value="CheY-like"/>
    <property type="match status" value="1"/>
</dbReference>
<feature type="domain" description="Response regulatory" evidence="7">
    <location>
        <begin position="6"/>
        <end position="122"/>
    </location>
</feature>
<dbReference type="Gene3D" id="3.40.50.2300">
    <property type="match status" value="1"/>
</dbReference>
<dbReference type="CDD" id="cd17535">
    <property type="entry name" value="REC_NarL-like"/>
    <property type="match status" value="1"/>
</dbReference>
<dbReference type="PRINTS" id="PR00038">
    <property type="entry name" value="HTHLUXR"/>
</dbReference>